<proteinExistence type="predicted"/>
<gene>
    <name evidence="1" type="ORF">C8E03_11419</name>
    <name evidence="2" type="ORF">CG710_009665</name>
</gene>
<dbReference type="Proteomes" id="UP000247523">
    <property type="component" value="Unassembled WGS sequence"/>
</dbReference>
<reference evidence="2" key="3">
    <citation type="submission" date="2018-07" db="EMBL/GenBank/DDBJ databases">
        <authorList>
            <person name="Quirk P.G."/>
            <person name="Krulwich T.A."/>
        </authorList>
    </citation>
    <scope>NUCLEOTIDE SEQUENCE</scope>
    <source>
        <strain evidence="2">CCRI-19302</strain>
    </source>
</reference>
<dbReference type="Proteomes" id="UP000216411">
    <property type="component" value="Unassembled WGS sequence"/>
</dbReference>
<evidence type="ECO:0000313" key="3">
    <source>
        <dbReference type="Proteomes" id="UP000216411"/>
    </source>
</evidence>
<reference evidence="2 3" key="1">
    <citation type="journal article" date="2017" name="Genome Announc.">
        <title>Draft Genome Sequence of a Sporulating and Motile Strain of Lachnotalea glycerini Isolated from Water in Quebec City, Canada.</title>
        <authorList>
            <person name="Maheux A.F."/>
            <person name="Boudreau D.K."/>
            <person name="Berube E."/>
            <person name="Boissinot M."/>
            <person name="Raymond F."/>
            <person name="Brodeur S."/>
            <person name="Corbeil J."/>
            <person name="Isabel S."/>
            <person name="Omar R.F."/>
            <person name="Bergeron M.G."/>
        </authorList>
    </citation>
    <scope>NUCLEOTIDE SEQUENCE [LARGE SCALE GENOMIC DNA]</scope>
    <source>
        <strain evidence="2 3">CCRI-19302</strain>
    </source>
</reference>
<evidence type="ECO:0000313" key="4">
    <source>
        <dbReference type="Proteomes" id="UP000247523"/>
    </source>
</evidence>
<accession>A0A255I7P8</accession>
<comment type="caution">
    <text evidence="2">The sequence shown here is derived from an EMBL/GenBank/DDBJ whole genome shotgun (WGS) entry which is preliminary data.</text>
</comment>
<organism evidence="2 3">
    <name type="scientific">Lachnotalea glycerini</name>
    <dbReference type="NCBI Taxonomy" id="1763509"/>
    <lineage>
        <taxon>Bacteria</taxon>
        <taxon>Bacillati</taxon>
        <taxon>Bacillota</taxon>
        <taxon>Clostridia</taxon>
        <taxon>Lachnospirales</taxon>
        <taxon>Lachnospiraceae</taxon>
        <taxon>Lachnotalea</taxon>
    </lineage>
</organism>
<dbReference type="EMBL" id="NOKA02000016">
    <property type="protein sequence ID" value="RDY31378.1"/>
    <property type="molecule type" value="Genomic_DNA"/>
</dbReference>
<sequence length="76" mass="9150">MKQSDKEKKEREETLDYLKMLELLKYQPIPNQNDINFINLVTDLYSKHGRLYISICIFHYGLMKGIKSERARKKRS</sequence>
<keyword evidence="3" id="KW-1185">Reference proteome</keyword>
<dbReference type="AlphaFoldDB" id="A0A255I7P8"/>
<dbReference type="EMBL" id="QICS01000014">
    <property type="protein sequence ID" value="PXV85942.1"/>
    <property type="molecule type" value="Genomic_DNA"/>
</dbReference>
<evidence type="ECO:0000313" key="2">
    <source>
        <dbReference type="EMBL" id="RDY31378.1"/>
    </source>
</evidence>
<dbReference type="RefSeq" id="WP_094378273.1">
    <property type="nucleotide sequence ID" value="NZ_NOKA02000016.1"/>
</dbReference>
<name>A0A255I7P8_9FIRM</name>
<evidence type="ECO:0000313" key="1">
    <source>
        <dbReference type="EMBL" id="PXV85942.1"/>
    </source>
</evidence>
<protein>
    <submittedName>
        <fullName evidence="2">Uncharacterized protein</fullName>
    </submittedName>
</protein>
<reference evidence="1 4" key="2">
    <citation type="submission" date="2018-05" db="EMBL/GenBank/DDBJ databases">
        <title>Genomic Encyclopedia of Type Strains, Phase IV (KMG-IV): sequencing the most valuable type-strain genomes for metagenomic binning, comparative biology and taxonomic classification.</title>
        <authorList>
            <person name="Goeker M."/>
        </authorList>
    </citation>
    <scope>NUCLEOTIDE SEQUENCE [LARGE SCALE GENOMIC DNA]</scope>
    <source>
        <strain evidence="1 4">DSM 28816</strain>
    </source>
</reference>